<dbReference type="EMBL" id="GBRH01280039">
    <property type="protein sequence ID" value="JAD17856.1"/>
    <property type="molecule type" value="Transcribed_RNA"/>
</dbReference>
<sequence length="206" mass="23602">MVRLVHEPGEPVELPHRARHPPRRAPAAVVRQVDGHQRLDDRLLQLVHPLRQRVLQLPRRPLQRAHRRLLRLRHWLRRRRQEPEQLRRPEPADPEEEPLGRAPPRAGEHGEGVPPGRGGPGTEQRVVVGQPGVDEGAQLDLRRVVRLQQRRPELAGVPALLLRPPRVLRLERCGGWVDGGWLDHRLLPPGAGELLLQLRQLHPARL</sequence>
<feature type="region of interest" description="Disordered" evidence="1">
    <location>
        <begin position="81"/>
        <end position="126"/>
    </location>
</feature>
<feature type="compositionally biased region" description="Basic and acidic residues" evidence="1">
    <location>
        <begin position="1"/>
        <end position="16"/>
    </location>
</feature>
<organism evidence="2">
    <name type="scientific">Arundo donax</name>
    <name type="common">Giant reed</name>
    <name type="synonym">Donax arundinaceus</name>
    <dbReference type="NCBI Taxonomy" id="35708"/>
    <lineage>
        <taxon>Eukaryota</taxon>
        <taxon>Viridiplantae</taxon>
        <taxon>Streptophyta</taxon>
        <taxon>Embryophyta</taxon>
        <taxon>Tracheophyta</taxon>
        <taxon>Spermatophyta</taxon>
        <taxon>Magnoliopsida</taxon>
        <taxon>Liliopsida</taxon>
        <taxon>Poales</taxon>
        <taxon>Poaceae</taxon>
        <taxon>PACMAD clade</taxon>
        <taxon>Arundinoideae</taxon>
        <taxon>Arundineae</taxon>
        <taxon>Arundo</taxon>
    </lineage>
</organism>
<name>A0A0A8XVD6_ARUDO</name>
<reference evidence="2" key="2">
    <citation type="journal article" date="2015" name="Data Brief">
        <title>Shoot transcriptome of the giant reed, Arundo donax.</title>
        <authorList>
            <person name="Barrero R.A."/>
            <person name="Guerrero F.D."/>
            <person name="Moolhuijzen P."/>
            <person name="Goolsby J.A."/>
            <person name="Tidwell J."/>
            <person name="Bellgard S.E."/>
            <person name="Bellgard M.I."/>
        </authorList>
    </citation>
    <scope>NUCLEOTIDE SEQUENCE</scope>
    <source>
        <tissue evidence="2">Shoot tissue taken approximately 20 cm above the soil surface</tissue>
    </source>
</reference>
<accession>A0A0A8XVD6</accession>
<reference evidence="2" key="1">
    <citation type="submission" date="2014-09" db="EMBL/GenBank/DDBJ databases">
        <authorList>
            <person name="Magalhaes I.L.F."/>
            <person name="Oliveira U."/>
            <person name="Santos F.R."/>
            <person name="Vidigal T.H.D.A."/>
            <person name="Brescovit A.D."/>
            <person name="Santos A.J."/>
        </authorList>
    </citation>
    <scope>NUCLEOTIDE SEQUENCE</scope>
    <source>
        <tissue evidence="2">Shoot tissue taken approximately 20 cm above the soil surface</tissue>
    </source>
</reference>
<evidence type="ECO:0000313" key="2">
    <source>
        <dbReference type="EMBL" id="JAD17856.1"/>
    </source>
</evidence>
<evidence type="ECO:0000256" key="1">
    <source>
        <dbReference type="SAM" id="MobiDB-lite"/>
    </source>
</evidence>
<feature type="compositionally biased region" description="Basic and acidic residues" evidence="1">
    <location>
        <begin position="81"/>
        <end position="91"/>
    </location>
</feature>
<protein>
    <submittedName>
        <fullName evidence="2">Uncharacterized protein</fullName>
    </submittedName>
</protein>
<dbReference type="AlphaFoldDB" id="A0A0A8XVD6"/>
<proteinExistence type="predicted"/>
<feature type="region of interest" description="Disordered" evidence="1">
    <location>
        <begin position="1"/>
        <end position="25"/>
    </location>
</feature>